<evidence type="ECO:0000256" key="1">
    <source>
        <dbReference type="ARBA" id="ARBA00004141"/>
    </source>
</evidence>
<evidence type="ECO:0000313" key="8">
    <source>
        <dbReference type="Proteomes" id="UP001596977"/>
    </source>
</evidence>
<dbReference type="EMBL" id="JBHTJG010000004">
    <property type="protein sequence ID" value="MFD0946728.1"/>
    <property type="molecule type" value="Genomic_DNA"/>
</dbReference>
<evidence type="ECO:0000259" key="6">
    <source>
        <dbReference type="Pfam" id="PF05154"/>
    </source>
</evidence>
<protein>
    <submittedName>
        <fullName evidence="7">TM2 domain-containing protein</fullName>
    </submittedName>
</protein>
<accession>A0ABW3H9B3</accession>
<comment type="subcellular location">
    <subcellularLocation>
        <location evidence="1">Membrane</location>
        <topology evidence="1">Multi-pass membrane protein</topology>
    </subcellularLocation>
</comment>
<feature type="domain" description="TM2" evidence="6">
    <location>
        <begin position="2"/>
        <end position="46"/>
    </location>
</feature>
<keyword evidence="8" id="KW-1185">Reference proteome</keyword>
<reference evidence="8" key="1">
    <citation type="journal article" date="2019" name="Int. J. Syst. Evol. Microbiol.">
        <title>The Global Catalogue of Microorganisms (GCM) 10K type strain sequencing project: providing services to taxonomists for standard genome sequencing and annotation.</title>
        <authorList>
            <consortium name="The Broad Institute Genomics Platform"/>
            <consortium name="The Broad Institute Genome Sequencing Center for Infectious Disease"/>
            <person name="Wu L."/>
            <person name="Ma J."/>
        </authorList>
    </citation>
    <scope>NUCLEOTIDE SEQUENCE [LARGE SCALE GENOMIC DNA]</scope>
    <source>
        <strain evidence="8">CCUG 62982</strain>
    </source>
</reference>
<comment type="caution">
    <text evidence="7">The sequence shown here is derived from an EMBL/GenBank/DDBJ whole genome shotgun (WGS) entry which is preliminary data.</text>
</comment>
<dbReference type="InterPro" id="IPR007829">
    <property type="entry name" value="TM2"/>
</dbReference>
<name>A0ABW3H9B3_9SPHN</name>
<organism evidence="7 8">
    <name type="scientific">Sphingomonas canadensis</name>
    <dbReference type="NCBI Taxonomy" id="1219257"/>
    <lineage>
        <taxon>Bacteria</taxon>
        <taxon>Pseudomonadati</taxon>
        <taxon>Pseudomonadota</taxon>
        <taxon>Alphaproteobacteria</taxon>
        <taxon>Sphingomonadales</taxon>
        <taxon>Sphingomonadaceae</taxon>
        <taxon>Sphingomonas</taxon>
    </lineage>
</organism>
<keyword evidence="2 5" id="KW-0812">Transmembrane</keyword>
<evidence type="ECO:0000256" key="2">
    <source>
        <dbReference type="ARBA" id="ARBA00022692"/>
    </source>
</evidence>
<evidence type="ECO:0000256" key="3">
    <source>
        <dbReference type="ARBA" id="ARBA00022989"/>
    </source>
</evidence>
<dbReference type="RefSeq" id="WP_264944185.1">
    <property type="nucleotide sequence ID" value="NZ_JAPDRA010000004.1"/>
</dbReference>
<sequence length="62" mass="6941">MLAIVLALLVGGLGIHKFYLGRIGWGIVYLLLCWTFIPAFVAFIEALTYVFMSDEAFHAKYG</sequence>
<evidence type="ECO:0000256" key="4">
    <source>
        <dbReference type="ARBA" id="ARBA00023136"/>
    </source>
</evidence>
<feature type="transmembrane region" description="Helical" evidence="5">
    <location>
        <begin position="27"/>
        <end position="52"/>
    </location>
</feature>
<proteinExistence type="predicted"/>
<keyword evidence="3 5" id="KW-1133">Transmembrane helix</keyword>
<gene>
    <name evidence="7" type="ORF">ACFQ1E_10300</name>
</gene>
<keyword evidence="4 5" id="KW-0472">Membrane</keyword>
<evidence type="ECO:0000313" key="7">
    <source>
        <dbReference type="EMBL" id="MFD0946728.1"/>
    </source>
</evidence>
<dbReference type="Proteomes" id="UP001596977">
    <property type="component" value="Unassembled WGS sequence"/>
</dbReference>
<dbReference type="Pfam" id="PF05154">
    <property type="entry name" value="TM2"/>
    <property type="match status" value="1"/>
</dbReference>
<evidence type="ECO:0000256" key="5">
    <source>
        <dbReference type="SAM" id="Phobius"/>
    </source>
</evidence>